<proteinExistence type="predicted"/>
<evidence type="ECO:0000256" key="1">
    <source>
        <dbReference type="SAM" id="MobiDB-lite"/>
    </source>
</evidence>
<dbReference type="EnsemblPlants" id="OGLUM04G02190.1">
    <property type="protein sequence ID" value="OGLUM04G02190.1"/>
    <property type="gene ID" value="OGLUM04G02190"/>
</dbReference>
<dbReference type="Gramene" id="OGLUM04G02190.1">
    <property type="protein sequence ID" value="OGLUM04G02190.1"/>
    <property type="gene ID" value="OGLUM04G02190"/>
</dbReference>
<reference evidence="2" key="2">
    <citation type="submission" date="2018-05" db="EMBL/GenBank/DDBJ databases">
        <title>OgluRS3 (Oryza glumaepatula Reference Sequence Version 3).</title>
        <authorList>
            <person name="Zhang J."/>
            <person name="Kudrna D."/>
            <person name="Lee S."/>
            <person name="Talag J."/>
            <person name="Welchert J."/>
            <person name="Wing R.A."/>
        </authorList>
    </citation>
    <scope>NUCLEOTIDE SEQUENCE [LARGE SCALE GENOMIC DNA]</scope>
</reference>
<keyword evidence="3" id="KW-1185">Reference proteome</keyword>
<evidence type="ECO:0000313" key="3">
    <source>
        <dbReference type="Proteomes" id="UP000026961"/>
    </source>
</evidence>
<dbReference type="HOGENOM" id="CLU_1241777_0_0_1"/>
<organism evidence="2">
    <name type="scientific">Oryza glumipatula</name>
    <dbReference type="NCBI Taxonomy" id="40148"/>
    <lineage>
        <taxon>Eukaryota</taxon>
        <taxon>Viridiplantae</taxon>
        <taxon>Streptophyta</taxon>
        <taxon>Embryophyta</taxon>
        <taxon>Tracheophyta</taxon>
        <taxon>Spermatophyta</taxon>
        <taxon>Magnoliopsida</taxon>
        <taxon>Liliopsida</taxon>
        <taxon>Poales</taxon>
        <taxon>Poaceae</taxon>
        <taxon>BOP clade</taxon>
        <taxon>Oryzoideae</taxon>
        <taxon>Oryzeae</taxon>
        <taxon>Oryzinae</taxon>
        <taxon>Oryza</taxon>
    </lineage>
</organism>
<evidence type="ECO:0000313" key="2">
    <source>
        <dbReference type="EnsemblPlants" id="OGLUM04G02190.1"/>
    </source>
</evidence>
<accession>A0A0D9ZH02</accession>
<feature type="compositionally biased region" description="Low complexity" evidence="1">
    <location>
        <begin position="27"/>
        <end position="36"/>
    </location>
</feature>
<reference evidence="2" key="1">
    <citation type="submission" date="2015-04" db="UniProtKB">
        <authorList>
            <consortium name="EnsemblPlants"/>
        </authorList>
    </citation>
    <scope>IDENTIFICATION</scope>
</reference>
<feature type="region of interest" description="Disordered" evidence="1">
    <location>
        <begin position="80"/>
        <end position="121"/>
    </location>
</feature>
<sequence length="223" mass="23863">MGGDVLGRTGGRRAWDGGGTRGERGGQRAAPRRPGGCWRRRATATSPPPSRALRLRRRGDESSAQVGAVEVILPVEGRGERCGASSPVPTGSRRDPRPPSPSLSLSFSAQAEPHSRTIDFPSPAVAPAAARRRSRCHLILLLLLVFPASLLLCKTTPSHRQAAHICTTCTCMYTVRRFNFSQNSSVTLPWVDRVIAASSVPASGHADATLVRWVARDGDARVS</sequence>
<protein>
    <submittedName>
        <fullName evidence="2">Uncharacterized protein</fullName>
    </submittedName>
</protein>
<feature type="region of interest" description="Disordered" evidence="1">
    <location>
        <begin position="1"/>
        <end position="62"/>
    </location>
</feature>
<dbReference type="AlphaFoldDB" id="A0A0D9ZH02"/>
<dbReference type="Proteomes" id="UP000026961">
    <property type="component" value="Chromosome 4"/>
</dbReference>
<name>A0A0D9ZH02_9ORYZ</name>